<dbReference type="AlphaFoldDB" id="A0A023WRP7"/>
<reference evidence="13 14" key="1">
    <citation type="submission" date="2014-03" db="EMBL/GenBank/DDBJ databases">
        <title>Complete genome sequence of Pseudomonas stutzeri 19SMN4.</title>
        <authorList>
            <person name="Brunet-Galmes I."/>
            <person name="Nogales B."/>
            <person name="Busquets A."/>
            <person name="Pena A."/>
            <person name="Gomila M."/>
            <person name="Garcia-Valdes E."/>
            <person name="Lalucat J."/>
            <person name="Bennasar A."/>
            <person name="Bosch R."/>
        </authorList>
    </citation>
    <scope>NUCLEOTIDE SEQUENCE [LARGE SCALE GENOMIC DNA]</scope>
    <source>
        <strain evidence="13 14">19SMN4</strain>
    </source>
</reference>
<keyword evidence="5 10" id="KW-0145">Chemotaxis</keyword>
<evidence type="ECO:0000256" key="6">
    <source>
        <dbReference type="ARBA" id="ARBA00022779"/>
    </source>
</evidence>
<dbReference type="SUPFAM" id="SSF75708">
    <property type="entry name" value="Chemotaxis phosphatase CheZ"/>
    <property type="match status" value="1"/>
</dbReference>
<evidence type="ECO:0000256" key="11">
    <source>
        <dbReference type="PIRSR" id="PIRSR002884-1"/>
    </source>
</evidence>
<dbReference type="InterPro" id="IPR050992">
    <property type="entry name" value="CheZ_family_phosphatases"/>
</dbReference>
<dbReference type="EMBL" id="CP007509">
    <property type="protein sequence ID" value="AHY42469.1"/>
    <property type="molecule type" value="Genomic_DNA"/>
</dbReference>
<evidence type="ECO:0000256" key="1">
    <source>
        <dbReference type="ARBA" id="ARBA00004496"/>
    </source>
</evidence>
<dbReference type="GO" id="GO:0097588">
    <property type="term" value="P:archaeal or bacterial-type flagellum-dependent cell motility"/>
    <property type="evidence" value="ECO:0007669"/>
    <property type="project" value="UniProtKB-KW"/>
</dbReference>
<dbReference type="PATRIC" id="fig|316.97.peg.1648"/>
<comment type="subcellular location">
    <subcellularLocation>
        <location evidence="1 10">Cytoplasm</location>
    </subcellularLocation>
</comment>
<dbReference type="GO" id="GO:0009288">
    <property type="term" value="C:bacterial-type flagellum"/>
    <property type="evidence" value="ECO:0007669"/>
    <property type="project" value="InterPro"/>
</dbReference>
<dbReference type="GO" id="GO:0006935">
    <property type="term" value="P:chemotaxis"/>
    <property type="evidence" value="ECO:0007669"/>
    <property type="project" value="UniProtKB-KW"/>
</dbReference>
<comment type="similarity">
    <text evidence="2 10">Belongs to the CheZ family.</text>
</comment>
<keyword evidence="7 10" id="KW-0378">Hydrolase</keyword>
<evidence type="ECO:0000256" key="10">
    <source>
        <dbReference type="PIRNR" id="PIRNR002884"/>
    </source>
</evidence>
<dbReference type="GO" id="GO:0004721">
    <property type="term" value="F:phosphoprotein phosphatase activity"/>
    <property type="evidence" value="ECO:0007669"/>
    <property type="project" value="UniProtKB-KW"/>
</dbReference>
<dbReference type="GO" id="GO:0050920">
    <property type="term" value="P:regulation of chemotaxis"/>
    <property type="evidence" value="ECO:0007669"/>
    <property type="project" value="InterPro"/>
</dbReference>
<dbReference type="OrthoDB" id="9773007at2"/>
<dbReference type="PIRSF" id="PIRSF002884">
    <property type="entry name" value="CheZ"/>
    <property type="match status" value="1"/>
</dbReference>
<keyword evidence="4 10" id="KW-0963">Cytoplasm</keyword>
<dbReference type="Gene3D" id="1.10.287.500">
    <property type="entry name" value="Helix hairpin bin"/>
    <property type="match status" value="1"/>
</dbReference>
<dbReference type="InterPro" id="IPR007439">
    <property type="entry name" value="Chemotax_Pase_CheZ"/>
</dbReference>
<evidence type="ECO:0000256" key="5">
    <source>
        <dbReference type="ARBA" id="ARBA00022500"/>
    </source>
</evidence>
<evidence type="ECO:0000256" key="7">
    <source>
        <dbReference type="ARBA" id="ARBA00022801"/>
    </source>
</evidence>
<dbReference type="PANTHER" id="PTHR43693">
    <property type="entry name" value="PROTEIN PHOSPHATASE CHEZ"/>
    <property type="match status" value="1"/>
</dbReference>
<accession>A0A023WRP7</accession>
<protein>
    <recommendedName>
        <fullName evidence="3 10">Protein phosphatase CheZ</fullName>
        <ecNumber evidence="10">3.1.3.-</ecNumber>
    </recommendedName>
    <alternativeName>
        <fullName evidence="9 10">Chemotaxis protein CheZ</fullName>
    </alternativeName>
</protein>
<proteinExistence type="inferred from homology"/>
<evidence type="ECO:0000256" key="8">
    <source>
        <dbReference type="ARBA" id="ARBA00022912"/>
    </source>
</evidence>
<dbReference type="Pfam" id="PF04344">
    <property type="entry name" value="CheZ"/>
    <property type="match status" value="1"/>
</dbReference>
<evidence type="ECO:0000256" key="4">
    <source>
        <dbReference type="ARBA" id="ARBA00022490"/>
    </source>
</evidence>
<keyword evidence="6 10" id="KW-0283">Flagellar rotation</keyword>
<feature type="region of interest" description="Disordered" evidence="12">
    <location>
        <begin position="220"/>
        <end position="252"/>
    </location>
</feature>
<dbReference type="KEGG" id="pstu:UIB01_08200"/>
<organism evidence="13 14">
    <name type="scientific">Stutzerimonas stutzeri</name>
    <name type="common">Pseudomonas stutzeri</name>
    <dbReference type="NCBI Taxonomy" id="316"/>
    <lineage>
        <taxon>Bacteria</taxon>
        <taxon>Pseudomonadati</taxon>
        <taxon>Pseudomonadota</taxon>
        <taxon>Gammaproteobacteria</taxon>
        <taxon>Pseudomonadales</taxon>
        <taxon>Pseudomonadaceae</taxon>
        <taxon>Stutzerimonas</taxon>
    </lineage>
</organism>
<dbReference type="GO" id="GO:0005737">
    <property type="term" value="C:cytoplasm"/>
    <property type="evidence" value="ECO:0007669"/>
    <property type="project" value="UniProtKB-SubCell"/>
</dbReference>
<dbReference type="EC" id="3.1.3.-" evidence="10"/>
<evidence type="ECO:0000313" key="13">
    <source>
        <dbReference type="EMBL" id="AHY42469.1"/>
    </source>
</evidence>
<sequence>MTQADQSLAEFEATLKAHAPKLIESLQQGRFDEATQMFNELNQVRNHGLYLEVGKLTRELHNAIVKLEMDTCATGGDPSPITDATDRLSYVVEMTEKAANRTMDLVEESAPLVNYVSYEAQSLTADWQRFMRREMNAEQFRELVKRIDQYLQRSMNDGSQLSQNLSEIMLAQDFQDLTGQVIKRVTRLITELESNLLNLVLMAGQVDRVAGIQHDRDAMRAEQEKKKQEKMPSNGEGPQMHADMREDVVSGQDDVDDLLSSLGF</sequence>
<feature type="site" description="Enhances dephosphorylation of CheY-P" evidence="11">
    <location>
        <position position="180"/>
    </location>
</feature>
<evidence type="ECO:0000256" key="2">
    <source>
        <dbReference type="ARBA" id="ARBA00005908"/>
    </source>
</evidence>
<dbReference type="PANTHER" id="PTHR43693:SF1">
    <property type="entry name" value="PROTEIN PHOSPHATASE CHEZ"/>
    <property type="match status" value="1"/>
</dbReference>
<dbReference type="Proteomes" id="UP000025238">
    <property type="component" value="Chromosome"/>
</dbReference>
<evidence type="ECO:0000256" key="9">
    <source>
        <dbReference type="ARBA" id="ARBA00029599"/>
    </source>
</evidence>
<evidence type="ECO:0000256" key="3">
    <source>
        <dbReference type="ARBA" id="ARBA00018484"/>
    </source>
</evidence>
<name>A0A023WRP7_STUST</name>
<keyword evidence="8 10" id="KW-0904">Protein phosphatase</keyword>
<comment type="subunit">
    <text evidence="10">Homodimer.</text>
</comment>
<evidence type="ECO:0000256" key="12">
    <source>
        <dbReference type="SAM" id="MobiDB-lite"/>
    </source>
</evidence>
<gene>
    <name evidence="13" type="ORF">UIB01_08200</name>
</gene>
<evidence type="ECO:0000313" key="14">
    <source>
        <dbReference type="Proteomes" id="UP000025238"/>
    </source>
</evidence>
<comment type="function">
    <text evidence="10">Plays an important role in bacterial chemotaxis signal transduction pathway by accelerating the dephosphorylation of phosphorylated CheY (CheY-P).</text>
</comment>
<feature type="compositionally biased region" description="Basic and acidic residues" evidence="12">
    <location>
        <begin position="220"/>
        <end position="230"/>
    </location>
</feature>